<keyword evidence="2 9" id="KW-0813">Transport</keyword>
<dbReference type="Proteomes" id="UP000469346">
    <property type="component" value="Unassembled WGS sequence"/>
</dbReference>
<dbReference type="RefSeq" id="WP_163298476.1">
    <property type="nucleotide sequence ID" value="NZ_JAAGRR010000048.1"/>
</dbReference>
<accession>A0A6N9TRF6</accession>
<evidence type="ECO:0000313" key="11">
    <source>
        <dbReference type="EMBL" id="NDY42334.1"/>
    </source>
</evidence>
<comment type="subcellular location">
    <subcellularLocation>
        <location evidence="9">Cell membrane</location>
        <topology evidence="9">Single-pass membrane protein</topology>
    </subcellularLocation>
    <subcellularLocation>
        <location evidence="1">Membrane</location>
    </subcellularLocation>
</comment>
<keyword evidence="6 9" id="KW-1133">Transmembrane helix</keyword>
<dbReference type="EMBL" id="JAAGRR010000048">
    <property type="protein sequence ID" value="NDY42334.1"/>
    <property type="molecule type" value="Genomic_DNA"/>
</dbReference>
<dbReference type="GO" id="GO:0065002">
    <property type="term" value="P:intracellular protein transmembrane transport"/>
    <property type="evidence" value="ECO:0007669"/>
    <property type="project" value="UniProtKB-UniRule"/>
</dbReference>
<evidence type="ECO:0000256" key="5">
    <source>
        <dbReference type="ARBA" id="ARBA00022927"/>
    </source>
</evidence>
<dbReference type="PANTHER" id="PTHR33910:SF1">
    <property type="entry name" value="PROTEIN TRANSLOCASE SUBUNIT SECE"/>
    <property type="match status" value="1"/>
</dbReference>
<dbReference type="Gene3D" id="1.20.5.1030">
    <property type="entry name" value="Preprotein translocase secy subunit"/>
    <property type="match status" value="1"/>
</dbReference>
<comment type="similarity">
    <text evidence="9">Belongs to the SecE/SEC61-gamma family.</text>
</comment>
<evidence type="ECO:0000313" key="12">
    <source>
        <dbReference type="Proteomes" id="UP000469346"/>
    </source>
</evidence>
<dbReference type="InterPro" id="IPR001901">
    <property type="entry name" value="Translocase_SecE/Sec61-g"/>
</dbReference>
<sequence>MGTRKKGGKGKQGRARKGRAAVSDRRGAAPAAPAKAKTASPARPGVGWVQATLTFLREVRAEFEKVTFATRKETLALTAAVLAITFFFTAYLGLTDLVLSWLITKILY</sequence>
<dbReference type="GO" id="GO:0008320">
    <property type="term" value="F:protein transmembrane transporter activity"/>
    <property type="evidence" value="ECO:0007669"/>
    <property type="project" value="UniProtKB-UniRule"/>
</dbReference>
<proteinExistence type="inferred from homology"/>
<organism evidence="11 12">
    <name type="scientific">Dissulfurirhabdus thermomarina</name>
    <dbReference type="NCBI Taxonomy" id="1765737"/>
    <lineage>
        <taxon>Bacteria</taxon>
        <taxon>Deltaproteobacteria</taxon>
        <taxon>Dissulfurirhabdaceae</taxon>
        <taxon>Dissulfurirhabdus</taxon>
    </lineage>
</organism>
<dbReference type="HAMAP" id="MF_00422">
    <property type="entry name" value="SecE"/>
    <property type="match status" value="1"/>
</dbReference>
<protein>
    <recommendedName>
        <fullName evidence="9">Protein translocase subunit SecE</fullName>
    </recommendedName>
</protein>
<evidence type="ECO:0000256" key="8">
    <source>
        <dbReference type="ARBA" id="ARBA00023136"/>
    </source>
</evidence>
<dbReference type="GO" id="GO:0006605">
    <property type="term" value="P:protein targeting"/>
    <property type="evidence" value="ECO:0007669"/>
    <property type="project" value="UniProtKB-UniRule"/>
</dbReference>
<evidence type="ECO:0000256" key="6">
    <source>
        <dbReference type="ARBA" id="ARBA00022989"/>
    </source>
</evidence>
<keyword evidence="5 9" id="KW-0653">Protein transport</keyword>
<dbReference type="PANTHER" id="PTHR33910">
    <property type="entry name" value="PROTEIN TRANSLOCASE SUBUNIT SECE"/>
    <property type="match status" value="1"/>
</dbReference>
<dbReference type="GO" id="GO:0009306">
    <property type="term" value="P:protein secretion"/>
    <property type="evidence" value="ECO:0007669"/>
    <property type="project" value="UniProtKB-UniRule"/>
</dbReference>
<dbReference type="AlphaFoldDB" id="A0A6N9TRF6"/>
<evidence type="ECO:0000256" key="1">
    <source>
        <dbReference type="ARBA" id="ARBA00004370"/>
    </source>
</evidence>
<name>A0A6N9TRF6_DISTH</name>
<keyword evidence="12" id="KW-1185">Reference proteome</keyword>
<evidence type="ECO:0000256" key="10">
    <source>
        <dbReference type="SAM" id="MobiDB-lite"/>
    </source>
</evidence>
<comment type="function">
    <text evidence="9">Essential subunit of the Sec protein translocation channel SecYEG. Clamps together the 2 halves of SecY. May contact the channel plug during translocation.</text>
</comment>
<keyword evidence="3 9" id="KW-1003">Cell membrane</keyword>
<dbReference type="InterPro" id="IPR005807">
    <property type="entry name" value="SecE_bac"/>
</dbReference>
<feature type="transmembrane region" description="Helical" evidence="9">
    <location>
        <begin position="75"/>
        <end position="103"/>
    </location>
</feature>
<dbReference type="InterPro" id="IPR038379">
    <property type="entry name" value="SecE_sf"/>
</dbReference>
<gene>
    <name evidence="9 11" type="primary">secE</name>
    <name evidence="11" type="ORF">G3N55_05690</name>
</gene>
<reference evidence="11 12" key="1">
    <citation type="submission" date="2020-02" db="EMBL/GenBank/DDBJ databases">
        <title>Comparative genomics of sulfur disproportionating microorganisms.</title>
        <authorList>
            <person name="Ward L.M."/>
            <person name="Bertran E."/>
            <person name="Johnston D.T."/>
        </authorList>
    </citation>
    <scope>NUCLEOTIDE SEQUENCE [LARGE SCALE GENOMIC DNA]</scope>
    <source>
        <strain evidence="11 12">DSM 100025</strain>
    </source>
</reference>
<feature type="compositionally biased region" description="Low complexity" evidence="10">
    <location>
        <begin position="28"/>
        <end position="43"/>
    </location>
</feature>
<feature type="region of interest" description="Disordered" evidence="10">
    <location>
        <begin position="1"/>
        <end position="43"/>
    </location>
</feature>
<keyword evidence="7 9" id="KW-0811">Translocation</keyword>
<evidence type="ECO:0000256" key="4">
    <source>
        <dbReference type="ARBA" id="ARBA00022692"/>
    </source>
</evidence>
<evidence type="ECO:0000256" key="7">
    <source>
        <dbReference type="ARBA" id="ARBA00023010"/>
    </source>
</evidence>
<keyword evidence="8 9" id="KW-0472">Membrane</keyword>
<dbReference type="NCBIfam" id="TIGR00964">
    <property type="entry name" value="secE_bact"/>
    <property type="match status" value="1"/>
</dbReference>
<dbReference type="GO" id="GO:0005886">
    <property type="term" value="C:plasma membrane"/>
    <property type="evidence" value="ECO:0007669"/>
    <property type="project" value="UniProtKB-SubCell"/>
</dbReference>
<comment type="caution">
    <text evidence="11">The sequence shown here is derived from an EMBL/GenBank/DDBJ whole genome shotgun (WGS) entry which is preliminary data.</text>
</comment>
<evidence type="ECO:0000256" key="9">
    <source>
        <dbReference type="HAMAP-Rule" id="MF_00422"/>
    </source>
</evidence>
<dbReference type="Pfam" id="PF00584">
    <property type="entry name" value="SecE"/>
    <property type="match status" value="1"/>
</dbReference>
<evidence type="ECO:0000256" key="3">
    <source>
        <dbReference type="ARBA" id="ARBA00022475"/>
    </source>
</evidence>
<dbReference type="GO" id="GO:0043952">
    <property type="term" value="P:protein transport by the Sec complex"/>
    <property type="evidence" value="ECO:0007669"/>
    <property type="project" value="UniProtKB-UniRule"/>
</dbReference>
<feature type="compositionally biased region" description="Basic residues" evidence="10">
    <location>
        <begin position="1"/>
        <end position="19"/>
    </location>
</feature>
<evidence type="ECO:0000256" key="2">
    <source>
        <dbReference type="ARBA" id="ARBA00022448"/>
    </source>
</evidence>
<keyword evidence="4 9" id="KW-0812">Transmembrane</keyword>
<comment type="subunit">
    <text evidence="9">Component of the Sec protein translocase complex. Heterotrimer consisting of SecY, SecE and SecG subunits. The heterotrimers can form oligomers, although 1 heterotrimer is thought to be able to translocate proteins. Interacts with the ribosome. Interacts with SecDF, and other proteins may be involved. Interacts with SecA.</text>
</comment>